<reference evidence="1" key="1">
    <citation type="journal article" date="2020" name="Stud. Mycol.">
        <title>101 Dothideomycetes genomes: a test case for predicting lifestyles and emergence of pathogens.</title>
        <authorList>
            <person name="Haridas S."/>
            <person name="Albert R."/>
            <person name="Binder M."/>
            <person name="Bloem J."/>
            <person name="Labutti K."/>
            <person name="Salamov A."/>
            <person name="Andreopoulos B."/>
            <person name="Baker S."/>
            <person name="Barry K."/>
            <person name="Bills G."/>
            <person name="Bluhm B."/>
            <person name="Cannon C."/>
            <person name="Castanera R."/>
            <person name="Culley D."/>
            <person name="Daum C."/>
            <person name="Ezra D."/>
            <person name="Gonzalez J."/>
            <person name="Henrissat B."/>
            <person name="Kuo A."/>
            <person name="Liang C."/>
            <person name="Lipzen A."/>
            <person name="Lutzoni F."/>
            <person name="Magnuson J."/>
            <person name="Mondo S."/>
            <person name="Nolan M."/>
            <person name="Ohm R."/>
            <person name="Pangilinan J."/>
            <person name="Park H.-J."/>
            <person name="Ramirez L."/>
            <person name="Alfaro M."/>
            <person name="Sun H."/>
            <person name="Tritt A."/>
            <person name="Yoshinaga Y."/>
            <person name="Zwiers L.-H."/>
            <person name="Turgeon B."/>
            <person name="Goodwin S."/>
            <person name="Spatafora J."/>
            <person name="Crous P."/>
            <person name="Grigoriev I."/>
        </authorList>
    </citation>
    <scope>NUCLEOTIDE SEQUENCE</scope>
    <source>
        <strain evidence="1">CBS 101060</strain>
    </source>
</reference>
<dbReference type="EMBL" id="MU006096">
    <property type="protein sequence ID" value="KAF2838470.1"/>
    <property type="molecule type" value="Genomic_DNA"/>
</dbReference>
<gene>
    <name evidence="1" type="ORF">M501DRAFT_807537</name>
</gene>
<dbReference type="Proteomes" id="UP000799429">
    <property type="component" value="Unassembled WGS sequence"/>
</dbReference>
<dbReference type="AlphaFoldDB" id="A0A9P4VQL7"/>
<evidence type="ECO:0000313" key="1">
    <source>
        <dbReference type="EMBL" id="KAF2838470.1"/>
    </source>
</evidence>
<sequence length="338" mass="38115">MYFDRSKVYPATTSDQPLRTYVGNNGVSTELEDLFHDILVEAITLPPQPLLPTQEYSYTTSIHIPQTRCQQVNAGHDQVLDLEDVAVALTPILENRVLFDLNVEVLNVTMNERYDFTYQTRKLSSNGGQTSTGPLSGSLHHIALAGTVDPDEGHSFIRTPVRIPSLELDSSTKRRPVLDGSLYIAWSNPSHSGVNVTRCELYNSSVEVKVEVESRHTSIHLITVLEIGEPLSQNTALWEASSENRSWTSLALNAWMHQLYAQIQASAGYLPEMALEWNYLQLNSEILAKSKEYSWHLADGETRTPRVLVGRQPRPFGDWIEELSLNFSLSLMSDPRFW</sequence>
<organism evidence="1 2">
    <name type="scientific">Patellaria atrata CBS 101060</name>
    <dbReference type="NCBI Taxonomy" id="1346257"/>
    <lineage>
        <taxon>Eukaryota</taxon>
        <taxon>Fungi</taxon>
        <taxon>Dikarya</taxon>
        <taxon>Ascomycota</taxon>
        <taxon>Pezizomycotina</taxon>
        <taxon>Dothideomycetes</taxon>
        <taxon>Dothideomycetes incertae sedis</taxon>
        <taxon>Patellariales</taxon>
        <taxon>Patellariaceae</taxon>
        <taxon>Patellaria</taxon>
    </lineage>
</organism>
<dbReference type="OrthoDB" id="5322539at2759"/>
<name>A0A9P4VQL7_9PEZI</name>
<evidence type="ECO:0000313" key="2">
    <source>
        <dbReference type="Proteomes" id="UP000799429"/>
    </source>
</evidence>
<keyword evidence="2" id="KW-1185">Reference proteome</keyword>
<accession>A0A9P4VQL7</accession>
<comment type="caution">
    <text evidence="1">The sequence shown here is derived from an EMBL/GenBank/DDBJ whole genome shotgun (WGS) entry which is preliminary data.</text>
</comment>
<proteinExistence type="predicted"/>
<protein>
    <submittedName>
        <fullName evidence="1">Uncharacterized protein</fullName>
    </submittedName>
</protein>